<accession>A0A9D4JDT2</accession>
<evidence type="ECO:0000313" key="2">
    <source>
        <dbReference type="Proteomes" id="UP000828390"/>
    </source>
</evidence>
<dbReference type="EMBL" id="JAIWYP010000006">
    <property type="protein sequence ID" value="KAH3804933.1"/>
    <property type="molecule type" value="Genomic_DNA"/>
</dbReference>
<comment type="caution">
    <text evidence="1">The sequence shown here is derived from an EMBL/GenBank/DDBJ whole genome shotgun (WGS) entry which is preliminary data.</text>
</comment>
<name>A0A9D4JDT2_DREPO</name>
<keyword evidence="2" id="KW-1185">Reference proteome</keyword>
<reference evidence="1" key="1">
    <citation type="journal article" date="2019" name="bioRxiv">
        <title>The Genome of the Zebra Mussel, Dreissena polymorpha: A Resource for Invasive Species Research.</title>
        <authorList>
            <person name="McCartney M.A."/>
            <person name="Auch B."/>
            <person name="Kono T."/>
            <person name="Mallez S."/>
            <person name="Zhang Y."/>
            <person name="Obille A."/>
            <person name="Becker A."/>
            <person name="Abrahante J.E."/>
            <person name="Garbe J."/>
            <person name="Badalamenti J.P."/>
            <person name="Herman A."/>
            <person name="Mangelson H."/>
            <person name="Liachko I."/>
            <person name="Sullivan S."/>
            <person name="Sone E.D."/>
            <person name="Koren S."/>
            <person name="Silverstein K.A.T."/>
            <person name="Beckman K.B."/>
            <person name="Gohl D.M."/>
        </authorList>
    </citation>
    <scope>NUCLEOTIDE SEQUENCE</scope>
    <source>
        <strain evidence="1">Duluth1</strain>
        <tissue evidence="1">Whole animal</tissue>
    </source>
</reference>
<evidence type="ECO:0000313" key="1">
    <source>
        <dbReference type="EMBL" id="KAH3804933.1"/>
    </source>
</evidence>
<reference evidence="1" key="2">
    <citation type="submission" date="2020-11" db="EMBL/GenBank/DDBJ databases">
        <authorList>
            <person name="McCartney M.A."/>
            <person name="Auch B."/>
            <person name="Kono T."/>
            <person name="Mallez S."/>
            <person name="Becker A."/>
            <person name="Gohl D.M."/>
            <person name="Silverstein K.A.T."/>
            <person name="Koren S."/>
            <person name="Bechman K.B."/>
            <person name="Herman A."/>
            <person name="Abrahante J.E."/>
            <person name="Garbe J."/>
        </authorList>
    </citation>
    <scope>NUCLEOTIDE SEQUENCE</scope>
    <source>
        <strain evidence="1">Duluth1</strain>
        <tissue evidence="1">Whole animal</tissue>
    </source>
</reference>
<organism evidence="1 2">
    <name type="scientific">Dreissena polymorpha</name>
    <name type="common">Zebra mussel</name>
    <name type="synonym">Mytilus polymorpha</name>
    <dbReference type="NCBI Taxonomy" id="45954"/>
    <lineage>
        <taxon>Eukaryota</taxon>
        <taxon>Metazoa</taxon>
        <taxon>Spiralia</taxon>
        <taxon>Lophotrochozoa</taxon>
        <taxon>Mollusca</taxon>
        <taxon>Bivalvia</taxon>
        <taxon>Autobranchia</taxon>
        <taxon>Heteroconchia</taxon>
        <taxon>Euheterodonta</taxon>
        <taxon>Imparidentia</taxon>
        <taxon>Neoheterodontei</taxon>
        <taxon>Myida</taxon>
        <taxon>Dreissenoidea</taxon>
        <taxon>Dreissenidae</taxon>
        <taxon>Dreissena</taxon>
    </lineage>
</organism>
<sequence>MDIVSNFHENQEDNVTCRKFLTTNFQSETLFHRDNILSDFHEDLEENVTSGVFTHLFYIIGTNIVTKIHEDRKINVTSRVLTMKNAPPLAAMYTAGCLGVRAAGEI</sequence>
<protein>
    <submittedName>
        <fullName evidence="1">Uncharacterized protein</fullName>
    </submittedName>
</protein>
<dbReference type="AlphaFoldDB" id="A0A9D4JDT2"/>
<gene>
    <name evidence="1" type="ORF">DPMN_133226</name>
</gene>
<proteinExistence type="predicted"/>
<dbReference type="Proteomes" id="UP000828390">
    <property type="component" value="Unassembled WGS sequence"/>
</dbReference>